<feature type="domain" description="Rhodanese" evidence="2">
    <location>
        <begin position="30"/>
        <end position="105"/>
    </location>
</feature>
<dbReference type="SUPFAM" id="SSF52821">
    <property type="entry name" value="Rhodanese/Cell cycle control phosphatase"/>
    <property type="match status" value="1"/>
</dbReference>
<dbReference type="InterPro" id="IPR050229">
    <property type="entry name" value="GlpE_sulfurtransferase"/>
</dbReference>
<feature type="chain" id="PRO_5046866356" evidence="1">
    <location>
        <begin position="21"/>
        <end position="214"/>
    </location>
</feature>
<dbReference type="Gene3D" id="2.60.120.10">
    <property type="entry name" value="Jelly Rolls"/>
    <property type="match status" value="1"/>
</dbReference>
<keyword evidence="4" id="KW-1185">Reference proteome</keyword>
<dbReference type="InterPro" id="IPR011051">
    <property type="entry name" value="RmlC_Cupin_sf"/>
</dbReference>
<dbReference type="Pfam" id="PF07883">
    <property type="entry name" value="Cupin_2"/>
    <property type="match status" value="1"/>
</dbReference>
<dbReference type="InterPro" id="IPR013096">
    <property type="entry name" value="Cupin_2"/>
</dbReference>
<reference evidence="3 4" key="1">
    <citation type="submission" date="2023-12" db="EMBL/GenBank/DDBJ databases">
        <title>Genomic sequences of Capnocytophaga and Parvimonas strains.</title>
        <authorList>
            <person name="Watt R.M."/>
            <person name="Wang M."/>
            <person name="Yang T."/>
            <person name="Tong W.M."/>
        </authorList>
    </citation>
    <scope>NUCLEOTIDE SEQUENCE [LARGE SCALE GENOMIC DNA]</scope>
    <source>
        <strain evidence="3 4">CCUG 13096</strain>
    </source>
</reference>
<evidence type="ECO:0000313" key="4">
    <source>
        <dbReference type="Proteomes" id="UP001311730"/>
    </source>
</evidence>
<keyword evidence="1" id="KW-0732">Signal</keyword>
<dbReference type="SUPFAM" id="SSF51182">
    <property type="entry name" value="RmlC-like cupins"/>
    <property type="match status" value="1"/>
</dbReference>
<dbReference type="CDD" id="cd00158">
    <property type="entry name" value="RHOD"/>
    <property type="match status" value="1"/>
</dbReference>
<dbReference type="Proteomes" id="UP001311730">
    <property type="component" value="Unassembled WGS sequence"/>
</dbReference>
<dbReference type="SMART" id="SM00450">
    <property type="entry name" value="RHOD"/>
    <property type="match status" value="1"/>
</dbReference>
<sequence>MKIKKLLSLLTLSLSGIALAQEKSLSTLVNEKDAFLVDVRSEKEFDQGSAARAVNIPLEKIEKELSQFQGKTNIIVFCRSGKRSEAAKKLLAKHNIQAVNGKGVAFLKSLQKENLMDMLTYRTDKHTALVIKSGEGVKQVAVALGKGAVLRKHTTDVPAFLVMVKGEVRFLINGEEVLLKALDTYNIPANVEHELIGVQDENLFILTKSKYFEE</sequence>
<evidence type="ECO:0000256" key="1">
    <source>
        <dbReference type="SAM" id="SignalP"/>
    </source>
</evidence>
<accession>A0ABU5Z8S7</accession>
<dbReference type="PANTHER" id="PTHR43031">
    <property type="entry name" value="FAD-DEPENDENT OXIDOREDUCTASE"/>
    <property type="match status" value="1"/>
</dbReference>
<dbReference type="InterPro" id="IPR014710">
    <property type="entry name" value="RmlC-like_jellyroll"/>
</dbReference>
<evidence type="ECO:0000259" key="2">
    <source>
        <dbReference type="PROSITE" id="PS50206"/>
    </source>
</evidence>
<dbReference type="PROSITE" id="PS50206">
    <property type="entry name" value="RHODANESE_3"/>
    <property type="match status" value="1"/>
</dbReference>
<feature type="signal peptide" evidence="1">
    <location>
        <begin position="1"/>
        <end position="20"/>
    </location>
</feature>
<evidence type="ECO:0000313" key="3">
    <source>
        <dbReference type="EMBL" id="MEB3075371.1"/>
    </source>
</evidence>
<dbReference type="RefSeq" id="WP_323983575.1">
    <property type="nucleotide sequence ID" value="NZ_JAYKBW010000009.1"/>
</dbReference>
<dbReference type="EMBL" id="JAYKBW010000009">
    <property type="protein sequence ID" value="MEB3075371.1"/>
    <property type="molecule type" value="Genomic_DNA"/>
</dbReference>
<dbReference type="Pfam" id="PF00581">
    <property type="entry name" value="Rhodanese"/>
    <property type="match status" value="1"/>
</dbReference>
<dbReference type="Gene3D" id="3.40.250.10">
    <property type="entry name" value="Rhodanese-like domain"/>
    <property type="match status" value="1"/>
</dbReference>
<comment type="caution">
    <text evidence="3">The sequence shown here is derived from an EMBL/GenBank/DDBJ whole genome shotgun (WGS) entry which is preliminary data.</text>
</comment>
<dbReference type="PANTHER" id="PTHR43031:SF1">
    <property type="entry name" value="PYRIDINE NUCLEOTIDE-DISULPHIDE OXIDOREDUCTASE"/>
    <property type="match status" value="1"/>
</dbReference>
<organism evidence="3 4">
    <name type="scientific">Capnocytophaga gingivalis</name>
    <dbReference type="NCBI Taxonomy" id="1017"/>
    <lineage>
        <taxon>Bacteria</taxon>
        <taxon>Pseudomonadati</taxon>
        <taxon>Bacteroidota</taxon>
        <taxon>Flavobacteriia</taxon>
        <taxon>Flavobacteriales</taxon>
        <taxon>Flavobacteriaceae</taxon>
        <taxon>Capnocytophaga</taxon>
    </lineage>
</organism>
<proteinExistence type="predicted"/>
<protein>
    <submittedName>
        <fullName evidence="3">Rhodanese-like domain-containing protein</fullName>
    </submittedName>
</protein>
<gene>
    <name evidence="3" type="ORF">VJJ08_08675</name>
</gene>
<dbReference type="InterPro" id="IPR001763">
    <property type="entry name" value="Rhodanese-like_dom"/>
</dbReference>
<name>A0ABU5Z8S7_9FLAO</name>
<dbReference type="InterPro" id="IPR036873">
    <property type="entry name" value="Rhodanese-like_dom_sf"/>
</dbReference>